<dbReference type="EMBL" id="WIND01000001">
    <property type="protein sequence ID" value="MSU88071.1"/>
    <property type="molecule type" value="Genomic_DNA"/>
</dbReference>
<proteinExistence type="predicted"/>
<gene>
    <name evidence="2" type="ORF">GE300_00390</name>
</gene>
<dbReference type="Proteomes" id="UP000474957">
    <property type="component" value="Unassembled WGS sequence"/>
</dbReference>
<dbReference type="InterPro" id="IPR041131">
    <property type="entry name" value="MuF_C"/>
</dbReference>
<sequence length="818" mass="89277">MIDLLQGRLDPSASLTLGPVPEILRRLGGHGQDVVMSGGKLKAVIQKHKRLQEKTLLNLPQLLADPVMVLRSPGDNRTGDLRLVLDDLSKDGEIVVASVKLRGAKPPSGEKATVLLTVHPADQITAKIEKAVRSGKSLVRYVRAEPEAGKGGFKHTGVNSLNAPLSGTVSLLRVKPNMLTPKSDFKDGKPPHGFAEPAPGIVRAMRKRGEFRFSVGAVSGWKKDVIDLLQGRLDPSASLTLGPVPEILRRLGGRGNNMVMQASKLQKVMKEHGRNLRPQTLVDLPQLLANPVMILTNVGEGRAGDFRLLLDTPSTNDQIVVAAIRLKGSSATGDAATVVLTVHEETDTQAEVRRAVRSGKNLVRYVRGEPEGGTSGYKHTGANSLNAPLRGTIDLLRVKSNMLTPRSVFKDGKPPQGFAEDEPRFALNVRHRPKRQQGQAHQGSAMGATLSIPDRRVWEELRARNVALWSRLGNAGGAVDDHIDKARIKLQDRFLPVLRAQQAVMRATGASLPKNQDAHVAETTFSGKVGRHLFEIDQDFAKPIIDMIAATRGRLTVADVGTYLYARHAEERDKQIARINPKMPDGGSGMTAAEARKILADFRAGPHAQTLDDIADLIHRLRERTMQLRLDAGLITPAEAAMWRTQYDFYVPLKGFAETDNTEAVLDATGVGRRFSTRGQESKRALGRGSEAFNPLVAALTRAQEVAIRAEKNRLGQALHRLIEANPAPAMWEVKKPKQTRYFNRTTGMVETRAEDPVSLVMDPNEMAGLLPGIWDRVLRTARAAAARTLCLLWKRSFLDGTARLGNRIRASGAPDAP</sequence>
<evidence type="ECO:0000313" key="2">
    <source>
        <dbReference type="EMBL" id="MSU88071.1"/>
    </source>
</evidence>
<evidence type="ECO:0000313" key="3">
    <source>
        <dbReference type="Proteomes" id="UP000474957"/>
    </source>
</evidence>
<accession>A0A6L5YUW0</accession>
<feature type="domain" description="Phage MuF C-terminal" evidence="1">
    <location>
        <begin position="46"/>
        <end position="134"/>
    </location>
</feature>
<dbReference type="AlphaFoldDB" id="A0A6L5YUW0"/>
<comment type="caution">
    <text evidence="2">The sequence shown here is derived from an EMBL/GenBank/DDBJ whole genome shotgun (WGS) entry which is preliminary data.</text>
</comment>
<evidence type="ECO:0000259" key="1">
    <source>
        <dbReference type="Pfam" id="PF18819"/>
    </source>
</evidence>
<keyword evidence="3" id="KW-1185">Reference proteome</keyword>
<organism evidence="2 3">
    <name type="scientific">Halovulum marinum</name>
    <dbReference type="NCBI Taxonomy" id="2662447"/>
    <lineage>
        <taxon>Bacteria</taxon>
        <taxon>Pseudomonadati</taxon>
        <taxon>Pseudomonadota</taxon>
        <taxon>Alphaproteobacteria</taxon>
        <taxon>Rhodobacterales</taxon>
        <taxon>Paracoccaceae</taxon>
        <taxon>Halovulum</taxon>
    </lineage>
</organism>
<name>A0A6L5YUW0_9RHOB</name>
<dbReference type="Pfam" id="PF18819">
    <property type="entry name" value="MuF_C"/>
    <property type="match status" value="1"/>
</dbReference>
<protein>
    <recommendedName>
        <fullName evidence="1">Phage MuF C-terminal domain-containing protein</fullName>
    </recommendedName>
</protein>
<reference evidence="2 3" key="1">
    <citation type="submission" date="2019-10" db="EMBL/GenBank/DDBJ databases">
        <title>Cognatihalovulum marinum gen. nov. sp. nov., a new member of the family Rhodobacteraceae isolated from deep seawater of the Northwest Indian Ocean.</title>
        <authorList>
            <person name="Ruan C."/>
            <person name="Wang J."/>
            <person name="Zheng X."/>
            <person name="Song L."/>
            <person name="Zhu Y."/>
            <person name="Huang Y."/>
            <person name="Lu Z."/>
            <person name="Du W."/>
            <person name="Huang L."/>
            <person name="Dai X."/>
        </authorList>
    </citation>
    <scope>NUCLEOTIDE SEQUENCE [LARGE SCALE GENOMIC DNA]</scope>
    <source>
        <strain evidence="2 3">2CG4</strain>
    </source>
</reference>
<dbReference type="RefSeq" id="WP_154443805.1">
    <property type="nucleotide sequence ID" value="NZ_WIND01000001.1"/>
</dbReference>